<accession>A0AAJ6HU83</accession>
<gene>
    <name evidence="1" type="ORF">Q3V37_22095</name>
</gene>
<dbReference type="EMBL" id="CP130472">
    <property type="protein sequence ID" value="WLS44079.1"/>
    <property type="molecule type" value="Genomic_DNA"/>
</dbReference>
<organism evidence="1 2">
    <name type="scientific">Micromonospora profundi</name>
    <dbReference type="NCBI Taxonomy" id="1420889"/>
    <lineage>
        <taxon>Bacteria</taxon>
        <taxon>Bacillati</taxon>
        <taxon>Actinomycetota</taxon>
        <taxon>Actinomycetes</taxon>
        <taxon>Micromonosporales</taxon>
        <taxon>Micromonosporaceae</taxon>
        <taxon>Micromonospora</taxon>
    </lineage>
</organism>
<protein>
    <submittedName>
        <fullName evidence="1">Uncharacterized protein</fullName>
    </submittedName>
</protein>
<evidence type="ECO:0000313" key="2">
    <source>
        <dbReference type="Proteomes" id="UP001235874"/>
    </source>
</evidence>
<keyword evidence="2" id="KW-1185">Reference proteome</keyword>
<dbReference type="Proteomes" id="UP001235874">
    <property type="component" value="Chromosome"/>
</dbReference>
<proteinExistence type="predicted"/>
<dbReference type="RefSeq" id="WP_053661085.1">
    <property type="nucleotide sequence ID" value="NZ_CP130472.1"/>
</dbReference>
<name>A0AAJ6HU83_9ACTN</name>
<reference evidence="1 2" key="1">
    <citation type="submission" date="2023-07" db="EMBL/GenBank/DDBJ databases">
        <title>Micromonospora profundi TRM 95458 converts glycerol to a new osmotic compound.</title>
        <authorList>
            <person name="Lu D."/>
        </authorList>
    </citation>
    <scope>NUCLEOTIDE SEQUENCE [LARGE SCALE GENOMIC DNA]</scope>
    <source>
        <strain evidence="1 2">TRM95458</strain>
    </source>
</reference>
<dbReference type="AlphaFoldDB" id="A0AAJ6HU83"/>
<evidence type="ECO:0000313" key="1">
    <source>
        <dbReference type="EMBL" id="WLS44079.1"/>
    </source>
</evidence>
<sequence>MTSDPSPGPDERFVQQTERVRRELLDSAIPVVALTGSDQPSGLGRRIAEKALTRLTLRFDNVHYVK</sequence>
<dbReference type="KEGG" id="mprn:Q3V37_22095"/>